<evidence type="ECO:0000313" key="1">
    <source>
        <dbReference type="EMBL" id="NOU82438.1"/>
    </source>
</evidence>
<protein>
    <submittedName>
        <fullName evidence="1">Uncharacterized protein</fullName>
    </submittedName>
</protein>
<evidence type="ECO:0000313" key="2">
    <source>
        <dbReference type="Proteomes" id="UP000596857"/>
    </source>
</evidence>
<sequence length="194" mass="22014">MAANFNVITFTKSIIDLSWLFEVVQERGYNANINQIESIGNWEFNDLINHPHDVEIAEVLALLEKGRIILIFGEVQSNKFVLMLSKTGTIYETGVSLDTKYIDYLDSDTLNDVTRPIYDEISNLLLSSEMVNNLLVSALGVEVVVDYDEDFHKMHLDSHNVARWVFGTEEGAGERNLLDYTRVAAGIWDRIILA</sequence>
<organism evidence="1 2">
    <name type="scientific">Paenibacillus phytohabitans</name>
    <dbReference type="NCBI Taxonomy" id="2654978"/>
    <lineage>
        <taxon>Bacteria</taxon>
        <taxon>Bacillati</taxon>
        <taxon>Bacillota</taxon>
        <taxon>Bacilli</taxon>
        <taxon>Bacillales</taxon>
        <taxon>Paenibacillaceae</taxon>
        <taxon>Paenibacillus</taxon>
    </lineage>
</organism>
<dbReference type="RefSeq" id="WP_171719782.1">
    <property type="nucleotide sequence ID" value="NZ_WHOB01000078.1"/>
</dbReference>
<name>A0ABX1YN20_9BACL</name>
<dbReference type="Proteomes" id="UP000596857">
    <property type="component" value="Unassembled WGS sequence"/>
</dbReference>
<keyword evidence="2" id="KW-1185">Reference proteome</keyword>
<accession>A0ABX1YN20</accession>
<proteinExistence type="predicted"/>
<gene>
    <name evidence="1" type="ORF">GC101_26575</name>
</gene>
<reference evidence="1 2" key="1">
    <citation type="submission" date="2019-10" db="EMBL/GenBank/DDBJ databases">
        <title>Description of Paenibacillus terricola sp. nov.</title>
        <authorList>
            <person name="Carlier A."/>
            <person name="Qi S."/>
        </authorList>
    </citation>
    <scope>NUCLEOTIDE SEQUENCE [LARGE SCALE GENOMIC DNA]</scope>
    <source>
        <strain evidence="1 2">LMG 31459</strain>
    </source>
</reference>
<comment type="caution">
    <text evidence="1">The sequence shown here is derived from an EMBL/GenBank/DDBJ whole genome shotgun (WGS) entry which is preliminary data.</text>
</comment>
<dbReference type="EMBL" id="WHOB01000078">
    <property type="protein sequence ID" value="NOU82438.1"/>
    <property type="molecule type" value="Genomic_DNA"/>
</dbReference>